<dbReference type="EMBL" id="CAXLJM020000004">
    <property type="protein sequence ID" value="CAL8069561.1"/>
    <property type="molecule type" value="Genomic_DNA"/>
</dbReference>
<comment type="caution">
    <text evidence="2">The sequence shown here is derived from an EMBL/GenBank/DDBJ whole genome shotgun (WGS) entry which is preliminary data.</text>
</comment>
<sequence>MDQGDVRMAVIAMQQLPKIHNAFSNMAKRSRRRLERKGIYLGGFWLSNSEEIPKQNGILKSTVAPNVGQLSTFNEFWRSFSNSCKTDAFDYPITTRDSWSINRPHRTSDFAPSPVSNRMSMSQSYIGNNVLCRSQTSALLESIPVQISNLESLKQIDLAYLKNNQLDSKENEIILELQHLKTLSNISFYKLLRKRPLEYVLPLPRKPPRLACTRAKSLVAYQSVPNLPTQNYKIKWLRFNTNNYKKNFSEFGNDPPRVVVLKAPKKGKFYYSTTIPKGVAFLTYPDSVDNNSFEGTIGGRNMISWEQGTKFPEMGVDQSDYFRNKKEMSRQNMMRSRLQAASIRKGTSVNVLNTDRGSSDGNEAVQRRHSFFYLPTKKSNSHQHKKQQRPLLKRLRRPHATQPQFKLSSFIWNPFRSKRSGQVDALSNHSNTDLLRRTQNRLPTHTEVARRFTCRRKAIVRAERRRRLKICLGVTVGFLSCGLIPLLTKGECMCRKRRLRTMRTEDSRVTEGSTFDGNQS</sequence>
<proteinExistence type="predicted"/>
<feature type="region of interest" description="Disordered" evidence="1">
    <location>
        <begin position="375"/>
        <end position="401"/>
    </location>
</feature>
<evidence type="ECO:0000313" key="2">
    <source>
        <dbReference type="EMBL" id="CAL8069561.1"/>
    </source>
</evidence>
<reference evidence="2 3" key="1">
    <citation type="submission" date="2024-08" db="EMBL/GenBank/DDBJ databases">
        <authorList>
            <person name="Cucini C."/>
            <person name="Frati F."/>
        </authorList>
    </citation>
    <scope>NUCLEOTIDE SEQUENCE [LARGE SCALE GENOMIC DNA]</scope>
</reference>
<dbReference type="Proteomes" id="UP001642540">
    <property type="component" value="Unassembled WGS sequence"/>
</dbReference>
<organism evidence="2 3">
    <name type="scientific">Orchesella dallaii</name>
    <dbReference type="NCBI Taxonomy" id="48710"/>
    <lineage>
        <taxon>Eukaryota</taxon>
        <taxon>Metazoa</taxon>
        <taxon>Ecdysozoa</taxon>
        <taxon>Arthropoda</taxon>
        <taxon>Hexapoda</taxon>
        <taxon>Collembola</taxon>
        <taxon>Entomobryomorpha</taxon>
        <taxon>Entomobryoidea</taxon>
        <taxon>Orchesellidae</taxon>
        <taxon>Orchesellinae</taxon>
        <taxon>Orchesella</taxon>
    </lineage>
</organism>
<gene>
    <name evidence="2" type="ORF">ODALV1_LOCUS833</name>
</gene>
<protein>
    <submittedName>
        <fullName evidence="2">Uncharacterized protein</fullName>
    </submittedName>
</protein>
<name>A0ABP1PMU3_9HEXA</name>
<accession>A0ABP1PMU3</accession>
<feature type="compositionally biased region" description="Basic residues" evidence="1">
    <location>
        <begin position="379"/>
        <end position="399"/>
    </location>
</feature>
<keyword evidence="3" id="KW-1185">Reference proteome</keyword>
<evidence type="ECO:0000313" key="3">
    <source>
        <dbReference type="Proteomes" id="UP001642540"/>
    </source>
</evidence>
<evidence type="ECO:0000256" key="1">
    <source>
        <dbReference type="SAM" id="MobiDB-lite"/>
    </source>
</evidence>